<keyword evidence="2" id="KW-1185">Reference proteome</keyword>
<proteinExistence type="predicted"/>
<sequence length="142" mass="15276">MPTNESTTVKKVYVNILIIIILAFASTALVIPYQKNFTQPTFTYLRNQGPILSSGVLTTKDIVYTASTVPSSNGSIVEGGIRPITAVLKEAGTSWGYVLEITVSLTPMDNYTAMNKVTGVQVGKLPGSFMIKKEDIAAIQDS</sequence>
<name>A0ACB6RGH6_9PLEO</name>
<accession>A0ACB6RGH6</accession>
<evidence type="ECO:0000313" key="2">
    <source>
        <dbReference type="Proteomes" id="UP000799755"/>
    </source>
</evidence>
<dbReference type="Proteomes" id="UP000799755">
    <property type="component" value="Unassembled WGS sequence"/>
</dbReference>
<dbReference type="EMBL" id="MU003492">
    <property type="protein sequence ID" value="KAF2478226.1"/>
    <property type="molecule type" value="Genomic_DNA"/>
</dbReference>
<reference evidence="1" key="1">
    <citation type="journal article" date="2020" name="Stud. Mycol.">
        <title>101 Dothideomycetes genomes: a test case for predicting lifestyles and emergence of pathogens.</title>
        <authorList>
            <person name="Haridas S."/>
            <person name="Albert R."/>
            <person name="Binder M."/>
            <person name="Bloem J."/>
            <person name="Labutti K."/>
            <person name="Salamov A."/>
            <person name="Andreopoulos B."/>
            <person name="Baker S."/>
            <person name="Barry K."/>
            <person name="Bills G."/>
            <person name="Bluhm B."/>
            <person name="Cannon C."/>
            <person name="Castanera R."/>
            <person name="Culley D."/>
            <person name="Daum C."/>
            <person name="Ezra D."/>
            <person name="Gonzalez J."/>
            <person name="Henrissat B."/>
            <person name="Kuo A."/>
            <person name="Liang C."/>
            <person name="Lipzen A."/>
            <person name="Lutzoni F."/>
            <person name="Magnuson J."/>
            <person name="Mondo S."/>
            <person name="Nolan M."/>
            <person name="Ohm R."/>
            <person name="Pangilinan J."/>
            <person name="Park H.-J."/>
            <person name="Ramirez L."/>
            <person name="Alfaro M."/>
            <person name="Sun H."/>
            <person name="Tritt A."/>
            <person name="Yoshinaga Y."/>
            <person name="Zwiers L.-H."/>
            <person name="Turgeon B."/>
            <person name="Goodwin S."/>
            <person name="Spatafora J."/>
            <person name="Crous P."/>
            <person name="Grigoriev I."/>
        </authorList>
    </citation>
    <scope>NUCLEOTIDE SEQUENCE</scope>
    <source>
        <strain evidence="1">ATCC 200398</strain>
    </source>
</reference>
<gene>
    <name evidence="1" type="ORF">BDR25DRAFT_321298</name>
</gene>
<protein>
    <submittedName>
        <fullName evidence="1">Translation initiation inhibitor</fullName>
    </submittedName>
</protein>
<comment type="caution">
    <text evidence="1">The sequence shown here is derived from an EMBL/GenBank/DDBJ whole genome shotgun (WGS) entry which is preliminary data.</text>
</comment>
<organism evidence="1 2">
    <name type="scientific">Lindgomyces ingoldianus</name>
    <dbReference type="NCBI Taxonomy" id="673940"/>
    <lineage>
        <taxon>Eukaryota</taxon>
        <taxon>Fungi</taxon>
        <taxon>Dikarya</taxon>
        <taxon>Ascomycota</taxon>
        <taxon>Pezizomycotina</taxon>
        <taxon>Dothideomycetes</taxon>
        <taxon>Pleosporomycetidae</taxon>
        <taxon>Pleosporales</taxon>
        <taxon>Lindgomycetaceae</taxon>
        <taxon>Lindgomyces</taxon>
    </lineage>
</organism>
<evidence type="ECO:0000313" key="1">
    <source>
        <dbReference type="EMBL" id="KAF2478226.1"/>
    </source>
</evidence>